<dbReference type="GO" id="GO:0006396">
    <property type="term" value="P:RNA processing"/>
    <property type="evidence" value="ECO:0007669"/>
    <property type="project" value="InterPro"/>
</dbReference>
<dbReference type="AlphaFoldDB" id="A0A1F6FFE1"/>
<dbReference type="PANTHER" id="PTHR46429">
    <property type="entry name" value="23S RRNA (GUANOSINE-2'-O-)-METHYLTRANSFERASE RLMB"/>
    <property type="match status" value="1"/>
</dbReference>
<dbReference type="GO" id="GO:0005829">
    <property type="term" value="C:cytosol"/>
    <property type="evidence" value="ECO:0007669"/>
    <property type="project" value="TreeGrafter"/>
</dbReference>
<sequence length="166" mass="17735">MNRKWIQHRFSGSVPCMKQVILCDIRSHYNVGAIFRTCDAAGVAKVWLAGVTPSPKDRFGRVVPEIHKTALGAEESIPSEVTTDVVATIAKLQAAGSTVVAIEQAPNSISLTNFVVPADVVYVLGSETKGLPPEILAAVDRVVEIPMLGIKESLNVSVACGIVLYH</sequence>
<evidence type="ECO:0000256" key="2">
    <source>
        <dbReference type="ARBA" id="ARBA00022679"/>
    </source>
</evidence>
<dbReference type="Proteomes" id="UP000177325">
    <property type="component" value="Unassembled WGS sequence"/>
</dbReference>
<dbReference type="InterPro" id="IPR001537">
    <property type="entry name" value="SpoU_MeTrfase"/>
</dbReference>
<comment type="caution">
    <text evidence="4">The sequence shown here is derived from an EMBL/GenBank/DDBJ whole genome shotgun (WGS) entry which is preliminary data.</text>
</comment>
<reference evidence="4 5" key="1">
    <citation type="journal article" date="2016" name="Nat. Commun.">
        <title>Thousands of microbial genomes shed light on interconnected biogeochemical processes in an aquifer system.</title>
        <authorList>
            <person name="Anantharaman K."/>
            <person name="Brown C.T."/>
            <person name="Hug L.A."/>
            <person name="Sharon I."/>
            <person name="Castelle C.J."/>
            <person name="Probst A.J."/>
            <person name="Thomas B.C."/>
            <person name="Singh A."/>
            <person name="Wilkins M.J."/>
            <person name="Karaoz U."/>
            <person name="Brodie E.L."/>
            <person name="Williams K.H."/>
            <person name="Hubbard S.S."/>
            <person name="Banfield J.F."/>
        </authorList>
    </citation>
    <scope>NUCLEOTIDE SEQUENCE [LARGE SCALE GENOMIC DNA]</scope>
</reference>
<evidence type="ECO:0000256" key="1">
    <source>
        <dbReference type="ARBA" id="ARBA00022603"/>
    </source>
</evidence>
<dbReference type="PANTHER" id="PTHR46429:SF1">
    <property type="entry name" value="23S RRNA (GUANOSINE-2'-O-)-METHYLTRANSFERASE RLMB"/>
    <property type="match status" value="1"/>
</dbReference>
<dbReference type="Pfam" id="PF00588">
    <property type="entry name" value="SpoU_methylase"/>
    <property type="match status" value="1"/>
</dbReference>
<gene>
    <name evidence="4" type="ORF">A3G90_00565</name>
</gene>
<protein>
    <recommendedName>
        <fullName evidence="3">tRNA/rRNA methyltransferase SpoU type domain-containing protein</fullName>
    </recommendedName>
</protein>
<dbReference type="InterPro" id="IPR029028">
    <property type="entry name" value="Alpha/beta_knot_MTases"/>
</dbReference>
<evidence type="ECO:0000313" key="5">
    <source>
        <dbReference type="Proteomes" id="UP000177325"/>
    </source>
</evidence>
<dbReference type="SUPFAM" id="SSF75217">
    <property type="entry name" value="alpha/beta knot"/>
    <property type="match status" value="1"/>
</dbReference>
<dbReference type="GO" id="GO:0008173">
    <property type="term" value="F:RNA methyltransferase activity"/>
    <property type="evidence" value="ECO:0007669"/>
    <property type="project" value="InterPro"/>
</dbReference>
<dbReference type="Gene3D" id="3.40.1280.10">
    <property type="match status" value="1"/>
</dbReference>
<dbReference type="STRING" id="1798525.A3G90_00565"/>
<proteinExistence type="predicted"/>
<evidence type="ECO:0000259" key="3">
    <source>
        <dbReference type="Pfam" id="PF00588"/>
    </source>
</evidence>
<evidence type="ECO:0000313" key="4">
    <source>
        <dbReference type="EMBL" id="OGG84568.1"/>
    </source>
</evidence>
<accession>A0A1F6FFE1</accession>
<dbReference type="InterPro" id="IPR004441">
    <property type="entry name" value="rRNA_MeTrfase_TrmH"/>
</dbReference>
<keyword evidence="2" id="KW-0808">Transferase</keyword>
<feature type="domain" description="tRNA/rRNA methyltransferase SpoU type" evidence="3">
    <location>
        <begin position="19"/>
        <end position="165"/>
    </location>
</feature>
<dbReference type="InterPro" id="IPR029026">
    <property type="entry name" value="tRNA_m1G_MTases_N"/>
</dbReference>
<dbReference type="EMBL" id="MFMM01000001">
    <property type="protein sequence ID" value="OGG84568.1"/>
    <property type="molecule type" value="Genomic_DNA"/>
</dbReference>
<dbReference type="GO" id="GO:0003723">
    <property type="term" value="F:RNA binding"/>
    <property type="evidence" value="ECO:0007669"/>
    <property type="project" value="InterPro"/>
</dbReference>
<keyword evidence="1" id="KW-0489">Methyltransferase</keyword>
<name>A0A1F6FFE1_9BACT</name>
<organism evidence="4 5">
    <name type="scientific">Candidatus Kaiserbacteria bacterium RIFCSPLOWO2_12_FULL_45_26</name>
    <dbReference type="NCBI Taxonomy" id="1798525"/>
    <lineage>
        <taxon>Bacteria</taxon>
        <taxon>Candidatus Kaiseribacteriota</taxon>
    </lineage>
</organism>
<dbReference type="GO" id="GO:0032259">
    <property type="term" value="P:methylation"/>
    <property type="evidence" value="ECO:0007669"/>
    <property type="project" value="UniProtKB-KW"/>
</dbReference>